<dbReference type="OrthoDB" id="1407586at2"/>
<gene>
    <name evidence="2" type="ORF">D4L85_27040</name>
</gene>
<dbReference type="SUPFAM" id="SSF51556">
    <property type="entry name" value="Metallo-dependent hydrolases"/>
    <property type="match status" value="1"/>
</dbReference>
<dbReference type="Proteomes" id="UP000266183">
    <property type="component" value="Chromosome"/>
</dbReference>
<keyword evidence="1" id="KW-0472">Membrane</keyword>
<feature type="transmembrane region" description="Helical" evidence="1">
    <location>
        <begin position="155"/>
        <end position="172"/>
    </location>
</feature>
<evidence type="ECO:0008006" key="4">
    <source>
        <dbReference type="Google" id="ProtNLM"/>
    </source>
</evidence>
<feature type="transmembrane region" description="Helical" evidence="1">
    <location>
        <begin position="105"/>
        <end position="124"/>
    </location>
</feature>
<organism evidence="2 3">
    <name type="scientific">Chryseolinea soli</name>
    <dbReference type="NCBI Taxonomy" id="2321403"/>
    <lineage>
        <taxon>Bacteria</taxon>
        <taxon>Pseudomonadati</taxon>
        <taxon>Bacteroidota</taxon>
        <taxon>Cytophagia</taxon>
        <taxon>Cytophagales</taxon>
        <taxon>Fulvivirgaceae</taxon>
        <taxon>Chryseolinea</taxon>
    </lineage>
</organism>
<evidence type="ECO:0000256" key="1">
    <source>
        <dbReference type="SAM" id="Phobius"/>
    </source>
</evidence>
<dbReference type="InterPro" id="IPR032466">
    <property type="entry name" value="Metal_Hydrolase"/>
</dbReference>
<evidence type="ECO:0000313" key="2">
    <source>
        <dbReference type="EMBL" id="AYB34010.1"/>
    </source>
</evidence>
<keyword evidence="1" id="KW-0812">Transmembrane</keyword>
<proteinExistence type="predicted"/>
<reference evidence="3" key="1">
    <citation type="submission" date="2018-09" db="EMBL/GenBank/DDBJ databases">
        <title>Chryseolinea sp. KIS68-18 isolated from soil.</title>
        <authorList>
            <person name="Weon H.-Y."/>
            <person name="Kwon S.-W."/>
            <person name="Lee S.A."/>
        </authorList>
    </citation>
    <scope>NUCLEOTIDE SEQUENCE [LARGE SCALE GENOMIC DNA]</scope>
    <source>
        <strain evidence="3">KIS68-18</strain>
    </source>
</reference>
<evidence type="ECO:0000313" key="3">
    <source>
        <dbReference type="Proteomes" id="UP000266183"/>
    </source>
</evidence>
<dbReference type="KEGG" id="chk:D4L85_27040"/>
<keyword evidence="3" id="KW-1185">Reference proteome</keyword>
<keyword evidence="1" id="KW-1133">Transmembrane helix</keyword>
<protein>
    <recommendedName>
        <fullName evidence="4">Amidohydrolase-related domain-containing protein</fullName>
    </recommendedName>
</protein>
<accession>A0A385SWB9</accession>
<name>A0A385SWB9_9BACT</name>
<feature type="transmembrane region" description="Helical" evidence="1">
    <location>
        <begin position="192"/>
        <end position="211"/>
    </location>
</feature>
<sequence length="641" mass="75502">MTVEDIVKFLRKKGWIESTTESGAVQFNSPDFLGFNPTIEINIPRIVHAVDLDRYTSKMLDTLADIYDLSVTDLTYLIKPIINCHTQIYTADHVPPFLAKSLLPFPLYFLFPFSLSTMIFRTYYAYPYRWHYQRWYRKASEIIYRIRRPIERSGLGPYIGLLIAIQIFFVLLPSTPEFEQLRKWSWEHHLIVIPQTGPGKILAIIILLLLFKSIRNMAVAVLEKLWSLLAILPEREVKELIQRYLYLGRFSYIKQETLFRLLQHQYPEGTGFVVLPMDMAYMGAGGLKHHASYHRQMDELAAIKERFRDAIYPFVFADPRRIAAEPDQFDYDVIDGALVLRDCFIRKYIEEFRFSGFKISPALGYYPFDERLLPLWKYAADNAIPIMTDCSKGVLYYRGTKRLEWDRHPVFVEQVRGDYYKPLLMQEISNREFTSNFTHPLNYLCLLEELLLRQLVSNSRDPRIREIFGYTNSKTPLKHDLNHLKLCFGHFGGDDEWIRFIRKDNDNFASELLRNPNMGMSFLSNKEGETRPGRLAQIWRYGDWYSVICSLMLQFPNIYADVSYILHNPDIRPLLKQTLLNPRLKTRVLFGTDYYMVQKYKSERTLMADLADSLTNKEFDLMARVNPREFLYNKLYGAINI</sequence>
<dbReference type="EMBL" id="CP032382">
    <property type="protein sequence ID" value="AYB34010.1"/>
    <property type="molecule type" value="Genomic_DNA"/>
</dbReference>
<dbReference type="RefSeq" id="WP_119757236.1">
    <property type="nucleotide sequence ID" value="NZ_CP032382.1"/>
</dbReference>
<dbReference type="AlphaFoldDB" id="A0A385SWB9"/>
<dbReference type="Gene3D" id="3.20.20.140">
    <property type="entry name" value="Metal-dependent hydrolases"/>
    <property type="match status" value="1"/>
</dbReference>